<dbReference type="RefSeq" id="WP_183882772.1">
    <property type="nucleotide sequence ID" value="NZ_JACHCD010000001.1"/>
</dbReference>
<name>A0A7W8ZN17_9SPHI</name>
<dbReference type="Pfam" id="PF19265">
    <property type="entry name" value="DUF5908"/>
    <property type="match status" value="1"/>
</dbReference>
<organism evidence="1 2">
    <name type="scientific">Pedobacter cryoconitis</name>
    <dbReference type="NCBI Taxonomy" id="188932"/>
    <lineage>
        <taxon>Bacteria</taxon>
        <taxon>Pseudomonadati</taxon>
        <taxon>Bacteroidota</taxon>
        <taxon>Sphingobacteriia</taxon>
        <taxon>Sphingobacteriales</taxon>
        <taxon>Sphingobacteriaceae</taxon>
        <taxon>Pedobacter</taxon>
    </lineage>
</organism>
<dbReference type="Proteomes" id="UP000537204">
    <property type="component" value="Unassembled WGS sequence"/>
</dbReference>
<comment type="caution">
    <text evidence="1">The sequence shown here is derived from an EMBL/GenBank/DDBJ whole genome shotgun (WGS) entry which is preliminary data.</text>
</comment>
<accession>A0A7W8ZN17</accession>
<sequence>MPLEIRELVIKVNIETANHTSNTDVKEQMRDLEDRIIEKCLEKIQRKIEKSLER</sequence>
<protein>
    <submittedName>
        <fullName evidence="1">Uncharacterized protein</fullName>
    </submittedName>
</protein>
<dbReference type="AlphaFoldDB" id="A0A7W8ZN17"/>
<gene>
    <name evidence="1" type="ORF">HDE68_002781</name>
</gene>
<proteinExistence type="predicted"/>
<reference evidence="1 2" key="1">
    <citation type="submission" date="2020-08" db="EMBL/GenBank/DDBJ databases">
        <title>Genomic Encyclopedia of Type Strains, Phase IV (KMG-V): Genome sequencing to study the core and pangenomes of soil and plant-associated prokaryotes.</title>
        <authorList>
            <person name="Whitman W."/>
        </authorList>
    </citation>
    <scope>NUCLEOTIDE SEQUENCE [LARGE SCALE GENOMIC DNA]</scope>
    <source>
        <strain evidence="1 2">S3M1</strain>
    </source>
</reference>
<evidence type="ECO:0000313" key="2">
    <source>
        <dbReference type="Proteomes" id="UP000537204"/>
    </source>
</evidence>
<dbReference type="InterPro" id="IPR045459">
    <property type="entry name" value="DUF5908"/>
</dbReference>
<evidence type="ECO:0000313" key="1">
    <source>
        <dbReference type="EMBL" id="MBB5636868.1"/>
    </source>
</evidence>
<dbReference type="EMBL" id="JACHCE010000004">
    <property type="protein sequence ID" value="MBB5636868.1"/>
    <property type="molecule type" value="Genomic_DNA"/>
</dbReference>